<sequence>MTSLLQDILYEVQGQAPSPSKDFYHFLITKNQVILRSWKISVRTEHKKVLPREIKATHSEFLEDSGMQKQLQLIFGKETMQYVLCMCRGNCDFFVRLPDVLKIHILSFLDINDIKHISETCKTFHKLCNSEEFWEKIKEKQINAHRRKAFPGKNNQNEQAGRLGWMQRRKASFF</sequence>
<dbReference type="CDD" id="cd22106">
    <property type="entry name" value="F-box_FBXO36"/>
    <property type="match status" value="1"/>
</dbReference>
<proteinExistence type="predicted"/>
<protein>
    <recommendedName>
        <fullName evidence="1">F-box domain-containing protein</fullName>
    </recommendedName>
</protein>
<dbReference type="AlphaFoldDB" id="A0A8T2K311"/>
<organism evidence="2 3">
    <name type="scientific">Hymenochirus boettgeri</name>
    <name type="common">Congo dwarf clawed frog</name>
    <dbReference type="NCBI Taxonomy" id="247094"/>
    <lineage>
        <taxon>Eukaryota</taxon>
        <taxon>Metazoa</taxon>
        <taxon>Chordata</taxon>
        <taxon>Craniata</taxon>
        <taxon>Vertebrata</taxon>
        <taxon>Euteleostomi</taxon>
        <taxon>Amphibia</taxon>
        <taxon>Batrachia</taxon>
        <taxon>Anura</taxon>
        <taxon>Pipoidea</taxon>
        <taxon>Pipidae</taxon>
        <taxon>Pipinae</taxon>
        <taxon>Hymenochirus</taxon>
    </lineage>
</organism>
<dbReference type="OrthoDB" id="3219396at2759"/>
<dbReference type="Pfam" id="PF12937">
    <property type="entry name" value="F-box-like"/>
    <property type="match status" value="1"/>
</dbReference>
<reference evidence="2" key="1">
    <citation type="thesis" date="2020" institute="ProQuest LLC" country="789 East Eisenhower Parkway, Ann Arbor, MI, USA">
        <title>Comparative Genomics and Chromosome Evolution.</title>
        <authorList>
            <person name="Mudd A.B."/>
        </authorList>
    </citation>
    <scope>NUCLEOTIDE SEQUENCE</scope>
    <source>
        <strain evidence="2">Female2</strain>
        <tissue evidence="2">Blood</tissue>
    </source>
</reference>
<dbReference type="SUPFAM" id="SSF81383">
    <property type="entry name" value="F-box domain"/>
    <property type="match status" value="1"/>
</dbReference>
<dbReference type="SMART" id="SM00256">
    <property type="entry name" value="FBOX"/>
    <property type="match status" value="1"/>
</dbReference>
<feature type="domain" description="F-box" evidence="1">
    <location>
        <begin position="91"/>
        <end position="137"/>
    </location>
</feature>
<evidence type="ECO:0000313" key="3">
    <source>
        <dbReference type="Proteomes" id="UP000812440"/>
    </source>
</evidence>
<dbReference type="Gene3D" id="1.20.1280.50">
    <property type="match status" value="1"/>
</dbReference>
<evidence type="ECO:0000313" key="2">
    <source>
        <dbReference type="EMBL" id="KAG8451865.1"/>
    </source>
</evidence>
<dbReference type="PROSITE" id="PS50181">
    <property type="entry name" value="FBOX"/>
    <property type="match status" value="1"/>
</dbReference>
<keyword evidence="3" id="KW-1185">Reference proteome</keyword>
<gene>
    <name evidence="2" type="ORF">GDO86_003892</name>
</gene>
<dbReference type="InterPro" id="IPR001810">
    <property type="entry name" value="F-box_dom"/>
</dbReference>
<comment type="caution">
    <text evidence="2">The sequence shown here is derived from an EMBL/GenBank/DDBJ whole genome shotgun (WGS) entry which is preliminary data.</text>
</comment>
<dbReference type="InterPro" id="IPR036047">
    <property type="entry name" value="F-box-like_dom_sf"/>
</dbReference>
<name>A0A8T2K311_9PIPI</name>
<accession>A0A8T2K311</accession>
<dbReference type="EMBL" id="JAACNH010000002">
    <property type="protein sequence ID" value="KAG8451865.1"/>
    <property type="molecule type" value="Genomic_DNA"/>
</dbReference>
<evidence type="ECO:0000259" key="1">
    <source>
        <dbReference type="PROSITE" id="PS50181"/>
    </source>
</evidence>
<dbReference type="Proteomes" id="UP000812440">
    <property type="component" value="Chromosome 2"/>
</dbReference>